<dbReference type="SUPFAM" id="SSF53300">
    <property type="entry name" value="vWA-like"/>
    <property type="match status" value="1"/>
</dbReference>
<evidence type="ECO:0000256" key="5">
    <source>
        <dbReference type="ARBA" id="ARBA00022729"/>
    </source>
</evidence>
<evidence type="ECO:0000256" key="8">
    <source>
        <dbReference type="ARBA" id="ARBA00022889"/>
    </source>
</evidence>
<feature type="domain" description="VWFA" evidence="18">
    <location>
        <begin position="155"/>
        <end position="327"/>
    </location>
</feature>
<dbReference type="PANTHER" id="PTHR23220:SF84">
    <property type="entry name" value="INTEGRIN ALPHA-L"/>
    <property type="match status" value="1"/>
</dbReference>
<dbReference type="Pfam" id="PF01839">
    <property type="entry name" value="FG-GAP"/>
    <property type="match status" value="2"/>
</dbReference>
<dbReference type="Gene3D" id="3.40.50.410">
    <property type="entry name" value="von Willebrand factor, type A domain"/>
    <property type="match status" value="1"/>
</dbReference>
<feature type="repeat" description="FG-GAP" evidence="15">
    <location>
        <begin position="438"/>
        <end position="498"/>
    </location>
</feature>
<keyword evidence="10 16" id="KW-0401">Integrin</keyword>
<evidence type="ECO:0000256" key="16">
    <source>
        <dbReference type="RuleBase" id="RU003762"/>
    </source>
</evidence>
<evidence type="ECO:0000256" key="9">
    <source>
        <dbReference type="ARBA" id="ARBA00022989"/>
    </source>
</evidence>
<dbReference type="PANTHER" id="PTHR23220">
    <property type="entry name" value="INTEGRIN ALPHA"/>
    <property type="match status" value="1"/>
</dbReference>
<evidence type="ECO:0000256" key="14">
    <source>
        <dbReference type="ARBA" id="ARBA00023180"/>
    </source>
</evidence>
<dbReference type="Gene3D" id="2.60.40.1510">
    <property type="entry name" value="ntegrin, alpha v. Chain A, domain 3"/>
    <property type="match status" value="1"/>
</dbReference>
<keyword evidence="8 16" id="KW-0130">Cell adhesion</keyword>
<dbReference type="InterPro" id="IPR048633">
    <property type="entry name" value="ITGAX-like_Ig_3"/>
</dbReference>
<dbReference type="GO" id="GO:0016020">
    <property type="term" value="C:membrane"/>
    <property type="evidence" value="ECO:0007669"/>
    <property type="project" value="UniProtKB-SubCell"/>
</dbReference>
<evidence type="ECO:0000313" key="20">
    <source>
        <dbReference type="Proteomes" id="UP001557470"/>
    </source>
</evidence>
<feature type="transmembrane region" description="Helical" evidence="16">
    <location>
        <begin position="1089"/>
        <end position="1111"/>
    </location>
</feature>
<keyword evidence="12" id="KW-1015">Disulfide bond</keyword>
<keyword evidence="4" id="KW-0479">Metal-binding</keyword>
<dbReference type="SUPFAM" id="SSF69179">
    <property type="entry name" value="Integrin domains"/>
    <property type="match status" value="2"/>
</dbReference>
<evidence type="ECO:0000313" key="19">
    <source>
        <dbReference type="EMBL" id="KAL1006020.1"/>
    </source>
</evidence>
<dbReference type="PROSITE" id="PS51470">
    <property type="entry name" value="FG_GAP"/>
    <property type="match status" value="3"/>
</dbReference>
<evidence type="ECO:0000256" key="13">
    <source>
        <dbReference type="ARBA" id="ARBA00023170"/>
    </source>
</evidence>
<dbReference type="InterPro" id="IPR032695">
    <property type="entry name" value="Integrin_dom_sf"/>
</dbReference>
<keyword evidence="13 16" id="KW-0675">Receptor</keyword>
<evidence type="ECO:0000256" key="6">
    <source>
        <dbReference type="ARBA" id="ARBA00022737"/>
    </source>
</evidence>
<gene>
    <name evidence="19" type="ORF">UPYG_G00066870</name>
</gene>
<dbReference type="PROSITE" id="PS50234">
    <property type="entry name" value="VWFA"/>
    <property type="match status" value="1"/>
</dbReference>
<evidence type="ECO:0000256" key="2">
    <source>
        <dbReference type="ARBA" id="ARBA00008054"/>
    </source>
</evidence>
<dbReference type="Proteomes" id="UP001557470">
    <property type="component" value="Unassembled WGS sequence"/>
</dbReference>
<evidence type="ECO:0000256" key="7">
    <source>
        <dbReference type="ARBA" id="ARBA00022837"/>
    </source>
</evidence>
<evidence type="ECO:0000256" key="12">
    <source>
        <dbReference type="ARBA" id="ARBA00023157"/>
    </source>
</evidence>
<dbReference type="InterPro" id="IPR013517">
    <property type="entry name" value="FG-GAP"/>
</dbReference>
<dbReference type="Gene3D" id="2.60.40.1460">
    <property type="entry name" value="Integrin domains. Chain A, domain 2"/>
    <property type="match status" value="1"/>
</dbReference>
<accession>A0ABD0XSF4</accession>
<comment type="similarity">
    <text evidence="2 16">Belongs to the integrin alpha chain family.</text>
</comment>
<dbReference type="AlphaFoldDB" id="A0ABD0XSF4"/>
<dbReference type="SUPFAM" id="SSF69318">
    <property type="entry name" value="Integrin alpha N-terminal domain"/>
    <property type="match status" value="1"/>
</dbReference>
<organism evidence="19 20">
    <name type="scientific">Umbra pygmaea</name>
    <name type="common">Eastern mudminnow</name>
    <dbReference type="NCBI Taxonomy" id="75934"/>
    <lineage>
        <taxon>Eukaryota</taxon>
        <taxon>Metazoa</taxon>
        <taxon>Chordata</taxon>
        <taxon>Craniata</taxon>
        <taxon>Vertebrata</taxon>
        <taxon>Euteleostomi</taxon>
        <taxon>Actinopterygii</taxon>
        <taxon>Neopterygii</taxon>
        <taxon>Teleostei</taxon>
        <taxon>Protacanthopterygii</taxon>
        <taxon>Esociformes</taxon>
        <taxon>Umbridae</taxon>
        <taxon>Umbra</taxon>
    </lineage>
</organism>
<dbReference type="Gene3D" id="2.130.10.130">
    <property type="entry name" value="Integrin alpha, N-terminal"/>
    <property type="match status" value="1"/>
</dbReference>
<evidence type="ECO:0000256" key="17">
    <source>
        <dbReference type="SAM" id="MobiDB-lite"/>
    </source>
</evidence>
<keyword evidence="20" id="KW-1185">Reference proteome</keyword>
<dbReference type="Pfam" id="PF00092">
    <property type="entry name" value="VWA"/>
    <property type="match status" value="1"/>
</dbReference>
<feature type="repeat" description="FG-GAP" evidence="15">
    <location>
        <begin position="499"/>
        <end position="555"/>
    </location>
</feature>
<dbReference type="GO" id="GO:0007229">
    <property type="term" value="P:integrin-mediated signaling pathway"/>
    <property type="evidence" value="ECO:0007669"/>
    <property type="project" value="UniProtKB-KW"/>
</dbReference>
<dbReference type="InterPro" id="IPR013519">
    <property type="entry name" value="Int_alpha_beta-p"/>
</dbReference>
<dbReference type="Pfam" id="PF20805">
    <property type="entry name" value="Integrin_A_Ig_2"/>
    <property type="match status" value="1"/>
</dbReference>
<dbReference type="PRINTS" id="PR00453">
    <property type="entry name" value="VWFADOMAIN"/>
</dbReference>
<dbReference type="EMBL" id="JAGEUA010000002">
    <property type="protein sequence ID" value="KAL1006020.1"/>
    <property type="molecule type" value="Genomic_DNA"/>
</dbReference>
<dbReference type="InterPro" id="IPR002035">
    <property type="entry name" value="VWF_A"/>
</dbReference>
<feature type="repeat" description="FG-GAP" evidence="15">
    <location>
        <begin position="560"/>
        <end position="620"/>
    </location>
</feature>
<dbReference type="InterPro" id="IPR013649">
    <property type="entry name" value="Integrin_alpha_Ig-like_1"/>
</dbReference>
<evidence type="ECO:0000259" key="18">
    <source>
        <dbReference type="PROSITE" id="PS50234"/>
    </source>
</evidence>
<dbReference type="SMART" id="SM00327">
    <property type="entry name" value="VWA"/>
    <property type="match status" value="1"/>
</dbReference>
<dbReference type="GO" id="GO:0007155">
    <property type="term" value="P:cell adhesion"/>
    <property type="evidence" value="ECO:0007669"/>
    <property type="project" value="UniProtKB-KW"/>
</dbReference>
<evidence type="ECO:0000256" key="4">
    <source>
        <dbReference type="ARBA" id="ARBA00022723"/>
    </source>
</evidence>
<dbReference type="Pfam" id="PF08441">
    <property type="entry name" value="Integrin_A_Ig_1"/>
    <property type="match status" value="1"/>
</dbReference>
<dbReference type="PRINTS" id="PR01185">
    <property type="entry name" value="INTEGRINA"/>
</dbReference>
<dbReference type="Gene3D" id="2.60.40.1530">
    <property type="entry name" value="ntegrin, alpha v. Chain A, domain 4"/>
    <property type="match status" value="1"/>
</dbReference>
<keyword evidence="3 16" id="KW-0812">Transmembrane</keyword>
<reference evidence="19 20" key="1">
    <citation type="submission" date="2024-06" db="EMBL/GenBank/DDBJ databases">
        <authorList>
            <person name="Pan Q."/>
            <person name="Wen M."/>
            <person name="Jouanno E."/>
            <person name="Zahm M."/>
            <person name="Klopp C."/>
            <person name="Cabau C."/>
            <person name="Louis A."/>
            <person name="Berthelot C."/>
            <person name="Parey E."/>
            <person name="Roest Crollius H."/>
            <person name="Montfort J."/>
            <person name="Robinson-Rechavi M."/>
            <person name="Bouchez O."/>
            <person name="Lampietro C."/>
            <person name="Lopez Roques C."/>
            <person name="Donnadieu C."/>
            <person name="Postlethwait J."/>
            <person name="Bobe J."/>
            <person name="Verreycken H."/>
            <person name="Guiguen Y."/>
        </authorList>
    </citation>
    <scope>NUCLEOTIDE SEQUENCE [LARGE SCALE GENOMIC DNA]</scope>
    <source>
        <strain evidence="19">Up_M1</strain>
        <tissue evidence="19">Testis</tissue>
    </source>
</reference>
<dbReference type="Gene3D" id="1.20.5.930">
    <property type="entry name" value="Bicelle-embedded integrin alpha(iib) transmembrane segment"/>
    <property type="match status" value="1"/>
</dbReference>
<feature type="signal peptide" evidence="16">
    <location>
        <begin position="1"/>
        <end position="22"/>
    </location>
</feature>
<evidence type="ECO:0000256" key="11">
    <source>
        <dbReference type="ARBA" id="ARBA00023136"/>
    </source>
</evidence>
<keyword evidence="5 16" id="KW-0732">Signal</keyword>
<feature type="compositionally biased region" description="Polar residues" evidence="17">
    <location>
        <begin position="1152"/>
        <end position="1162"/>
    </location>
</feature>
<protein>
    <recommendedName>
        <fullName evidence="18">VWFA domain-containing protein</fullName>
    </recommendedName>
</protein>
<comment type="caution">
    <text evidence="19">The sequence shown here is derived from an EMBL/GenBank/DDBJ whole genome shotgun (WGS) entry which is preliminary data.</text>
</comment>
<dbReference type="InterPro" id="IPR000413">
    <property type="entry name" value="Integrin_alpha"/>
</dbReference>
<comment type="subcellular location">
    <subcellularLocation>
        <location evidence="1 16">Membrane</location>
        <topology evidence="1 16">Single-pass type I membrane protein</topology>
    </subcellularLocation>
</comment>
<name>A0ABD0XSF4_UMBPY</name>
<dbReference type="Pfam" id="PF21520">
    <property type="entry name" value="ITGAX-like_Ig_3"/>
    <property type="match status" value="1"/>
</dbReference>
<evidence type="ECO:0000256" key="15">
    <source>
        <dbReference type="PROSITE-ProRule" id="PRU00803"/>
    </source>
</evidence>
<dbReference type="SMART" id="SM00191">
    <property type="entry name" value="Int_alpha"/>
    <property type="match status" value="4"/>
</dbReference>
<keyword evidence="9 16" id="KW-1133">Transmembrane helix</keyword>
<feature type="compositionally biased region" description="Basic and acidic residues" evidence="17">
    <location>
        <begin position="1163"/>
        <end position="1173"/>
    </location>
</feature>
<feature type="region of interest" description="Disordered" evidence="17">
    <location>
        <begin position="1120"/>
        <end position="1183"/>
    </location>
</feature>
<keyword evidence="6" id="KW-0677">Repeat</keyword>
<dbReference type="InterPro" id="IPR028994">
    <property type="entry name" value="Integrin_alpha_N"/>
</dbReference>
<keyword evidence="14" id="KW-0325">Glycoprotein</keyword>
<proteinExistence type="inferred from homology"/>
<keyword evidence="11 16" id="KW-0472">Membrane</keyword>
<dbReference type="GO" id="GO:0046872">
    <property type="term" value="F:metal ion binding"/>
    <property type="evidence" value="ECO:0007669"/>
    <property type="project" value="UniProtKB-KW"/>
</dbReference>
<evidence type="ECO:0000256" key="3">
    <source>
        <dbReference type="ARBA" id="ARBA00022692"/>
    </source>
</evidence>
<dbReference type="InterPro" id="IPR048285">
    <property type="entry name" value="Integrin_alpha_Ig-like_2"/>
</dbReference>
<dbReference type="InterPro" id="IPR036465">
    <property type="entry name" value="vWFA_dom_sf"/>
</dbReference>
<evidence type="ECO:0000256" key="1">
    <source>
        <dbReference type="ARBA" id="ARBA00004479"/>
    </source>
</evidence>
<feature type="chain" id="PRO_5044526167" description="VWFA domain-containing protein" evidence="16">
    <location>
        <begin position="23"/>
        <end position="1183"/>
    </location>
</feature>
<sequence>MSRQGPISLFTWMVLMVVSSEAFNIDAVNTTIYKGEQVLFGYKVLQFSTGIEKGVMVSAPYQKNGSGGICKCVQGSKECFDPQGSNKYNGLSLAGPSSPEPSTNIPMFTACIPGLAHECDGNSYLNSICYEFNSQLKNFSNFTPAFQECTKKKVNLVFLFDGSGSMTANDFKQNKYFIKDIMNSLKNSSIEFAAVQFSTTTKIVFDFNDYQKERALKKLWDEPHLDDLTNTHAAINFTLKNIFDNRSAGATEKATKVLVIITDGDPSDTDTRFRSIKECNERNIIRFIIGVKVKDLGKLKTLASDPQDSNTFDIQEYNGLTGILDKFQKKIFSIEGSSTARVESLKKEMSQSGFSAIYQEDTLVLGSVGSNNWRGSINEIKTSEEREIQDSTLEKDSYMGYTVAVGKRKENILYFAGAPRSKHIGTLVVFSNVNKNWSATQNISGEQIGSYFGAELCSLDIDSDGNTDFLLVGAPLFHEPKREGRVYVYTLTDKLELMMVMNVLAPSRGRFGSSISSITDLNGDGLNDVAVGAPLEDNHSGAVYIYLGEKLTGIRPKFSQRIAANTMTPNLQYFGQTIDGKMDLGEDRLTDIVVGARGTVVVFRSLPVLNVSAHLNFHPLEISTDNFDCLASKDIISHVFTLTVCFKMAENTLRNAGAMEAGMNISYMLDVDPVRQRSRAFYSDKGNRSLLSTTELRKDQTCFNHSVYMTACVLDTLSPIIIKLNFSQNHQESPTAILNIDSPTQAVIEVPFAKNCQKNESCVADLEVDLNFVNSTLLVVENSYFVVTIRLSNHGDDSYNTSLTILHSSGLSFSMMSILKETRRTLFSCNDPENTLERTTCSVSLPVYRSKTTAEFTGKFHISNTYNWNSTMEMTVIGRSDNGNSTNSSLTKTIPVQFAVDLVAKDLPHESITYINFTREDISPKTLVNVYKVQNLGSKSLPITVVFTFPTMLEQNFKMKDYQISAIQNPTQCGNVLNSTTEFCSPDKYCKSIECDSFLLEKHTTVTFKLLGNVSFEGLKKFEENMSLAKLFTGDRGKVNFISFVKLNFDKKRYVQMANDQTDKGNSPNFHQTQIEVLFEVIIQPNKSVIIATGVVGGFLLLILITVAMYLMGCFKRKRPSDNEQEENTPQPMVEPENGTVDSKPLLGETPPVNNGVPSSTEKGGEGPEKPKDVFPVVPTSTE</sequence>
<evidence type="ECO:0000256" key="10">
    <source>
        <dbReference type="ARBA" id="ARBA00023037"/>
    </source>
</evidence>
<keyword evidence="7" id="KW-0106">Calcium</keyword>